<dbReference type="SUPFAM" id="SSF52540">
    <property type="entry name" value="P-loop containing nucleoside triphosphate hydrolases"/>
    <property type="match status" value="1"/>
</dbReference>
<feature type="non-terminal residue" evidence="2">
    <location>
        <position position="273"/>
    </location>
</feature>
<dbReference type="AlphaFoldDB" id="A0A5E4GQQ4"/>
<dbReference type="GO" id="GO:0006952">
    <property type="term" value="P:defense response"/>
    <property type="evidence" value="ECO:0007669"/>
    <property type="project" value="InterPro"/>
</dbReference>
<accession>A0A5E4GQQ4</accession>
<evidence type="ECO:0000313" key="3">
    <source>
        <dbReference type="Proteomes" id="UP000327085"/>
    </source>
</evidence>
<dbReference type="Pfam" id="PF01582">
    <property type="entry name" value="TIR"/>
    <property type="match status" value="1"/>
</dbReference>
<dbReference type="EMBL" id="CABIKO010001551">
    <property type="protein sequence ID" value="VVA41818.1"/>
    <property type="molecule type" value="Genomic_DNA"/>
</dbReference>
<proteinExistence type="predicted"/>
<dbReference type="InterPro" id="IPR027417">
    <property type="entry name" value="P-loop_NTPase"/>
</dbReference>
<evidence type="ECO:0000259" key="1">
    <source>
        <dbReference type="SMART" id="SM00382"/>
    </source>
</evidence>
<dbReference type="GO" id="GO:0007165">
    <property type="term" value="P:signal transduction"/>
    <property type="evidence" value="ECO:0007669"/>
    <property type="project" value="InterPro"/>
</dbReference>
<reference evidence="3" key="1">
    <citation type="journal article" date="2020" name="Plant J.">
        <title>Transposons played a major role in the diversification between the closely related almond and peach genomes: results from the almond genome sequence.</title>
        <authorList>
            <person name="Alioto T."/>
            <person name="Alexiou K.G."/>
            <person name="Bardil A."/>
            <person name="Barteri F."/>
            <person name="Castanera R."/>
            <person name="Cruz F."/>
            <person name="Dhingra A."/>
            <person name="Duval H."/>
            <person name="Fernandez I Marti A."/>
            <person name="Frias L."/>
            <person name="Galan B."/>
            <person name="Garcia J.L."/>
            <person name="Howad W."/>
            <person name="Gomez-Garrido J."/>
            <person name="Gut M."/>
            <person name="Julca I."/>
            <person name="Morata J."/>
            <person name="Puigdomenech P."/>
            <person name="Ribeca P."/>
            <person name="Rubio Cabetas M.J."/>
            <person name="Vlasova A."/>
            <person name="Wirthensohn M."/>
            <person name="Garcia-Mas J."/>
            <person name="Gabaldon T."/>
            <person name="Casacuberta J.M."/>
            <person name="Arus P."/>
        </authorList>
    </citation>
    <scope>NUCLEOTIDE SEQUENCE [LARGE SCALE GENOMIC DNA]</scope>
    <source>
        <strain evidence="3">cv. Texas</strain>
    </source>
</reference>
<organism evidence="2 3">
    <name type="scientific">Prunus dulcis</name>
    <name type="common">Almond</name>
    <name type="synonym">Amygdalus dulcis</name>
    <dbReference type="NCBI Taxonomy" id="3755"/>
    <lineage>
        <taxon>Eukaryota</taxon>
        <taxon>Viridiplantae</taxon>
        <taxon>Streptophyta</taxon>
        <taxon>Embryophyta</taxon>
        <taxon>Tracheophyta</taxon>
        <taxon>Spermatophyta</taxon>
        <taxon>Magnoliopsida</taxon>
        <taxon>eudicotyledons</taxon>
        <taxon>Gunneridae</taxon>
        <taxon>Pentapetalae</taxon>
        <taxon>rosids</taxon>
        <taxon>fabids</taxon>
        <taxon>Rosales</taxon>
        <taxon>Rosaceae</taxon>
        <taxon>Amygdaloideae</taxon>
        <taxon>Amygdaleae</taxon>
        <taxon>Prunus</taxon>
    </lineage>
</organism>
<evidence type="ECO:0000313" key="2">
    <source>
        <dbReference type="EMBL" id="VVA41818.1"/>
    </source>
</evidence>
<dbReference type="Gene3D" id="3.40.50.10140">
    <property type="entry name" value="Toll/interleukin-1 receptor homology (TIR) domain"/>
    <property type="match status" value="1"/>
</dbReference>
<dbReference type="InterPro" id="IPR003593">
    <property type="entry name" value="AAA+_ATPase"/>
</dbReference>
<dbReference type="InterPro" id="IPR002182">
    <property type="entry name" value="NB-ARC"/>
</dbReference>
<dbReference type="SMART" id="SM00382">
    <property type="entry name" value="AAA"/>
    <property type="match status" value="1"/>
</dbReference>
<dbReference type="OMA" id="LACAWIR"/>
<dbReference type="InterPro" id="IPR035897">
    <property type="entry name" value="Toll_tir_struct_dom_sf"/>
</dbReference>
<dbReference type="InterPro" id="IPR000157">
    <property type="entry name" value="TIR_dom"/>
</dbReference>
<name>A0A5E4GQQ4_PRUDU</name>
<dbReference type="Proteomes" id="UP000327085">
    <property type="component" value="Unassembled WGS sequence"/>
</dbReference>
<dbReference type="Gene3D" id="3.40.50.300">
    <property type="entry name" value="P-loop containing nucleotide triphosphate hydrolases"/>
    <property type="match status" value="1"/>
</dbReference>
<dbReference type="InterPro" id="IPR044974">
    <property type="entry name" value="Disease_R_plants"/>
</dbReference>
<dbReference type="PANTHER" id="PTHR11017:SF587">
    <property type="entry name" value="NB-ARC DOMAIN PROTEIN"/>
    <property type="match status" value="1"/>
</dbReference>
<protein>
    <submittedName>
        <fullName evidence="2">PREDICTED: TMV resistance</fullName>
    </submittedName>
</protein>
<feature type="domain" description="AAA+ ATPase" evidence="1">
    <location>
        <begin position="88"/>
        <end position="221"/>
    </location>
</feature>
<feature type="non-terminal residue" evidence="2">
    <location>
        <position position="1"/>
    </location>
</feature>
<dbReference type="PANTHER" id="PTHR11017">
    <property type="entry name" value="LEUCINE-RICH REPEAT-CONTAINING PROTEIN"/>
    <property type="match status" value="1"/>
</dbReference>
<dbReference type="PRINTS" id="PR00364">
    <property type="entry name" value="DISEASERSIST"/>
</dbReference>
<sequence length="273" mass="30338">SYTFIDGELTRGDEISPALAIEESRISLIVFFENYASSRYEATFINNIVDGILSQVLRRTYWNVAKHPVGIQSHVQDVKKLLDVDGNGRRMIGIWGTSGIGKTTIAKAIWNAIAHEFEGTCFFENVRENSPHGGLIQLQKTLLDKYLGKKLKIQSVDEGIGVIKEQLRHKKILLILDDVNQLDQLDNLAGVGWFGEGSRVIITTQDSGLLKCHGIELIYGVHKVFDYQALELFSSNAFGTNEPPNDYLELAQRAIAFADGLPLALAILGSHLR</sequence>
<dbReference type="Gramene" id="VVA41818">
    <property type="protein sequence ID" value="VVA41818"/>
    <property type="gene ID" value="Prudul26B025487"/>
</dbReference>
<gene>
    <name evidence="2" type="ORF">ALMOND_2B025487</name>
</gene>
<dbReference type="GO" id="GO:0043531">
    <property type="term" value="F:ADP binding"/>
    <property type="evidence" value="ECO:0007669"/>
    <property type="project" value="InterPro"/>
</dbReference>
<dbReference type="Pfam" id="PF00931">
    <property type="entry name" value="NB-ARC"/>
    <property type="match status" value="1"/>
</dbReference>